<feature type="transmembrane region" description="Helical" evidence="1">
    <location>
        <begin position="15"/>
        <end position="34"/>
    </location>
</feature>
<keyword evidence="1" id="KW-0472">Membrane</keyword>
<dbReference type="Proteomes" id="UP000709672">
    <property type="component" value="Unassembled WGS sequence"/>
</dbReference>
<name>A0A931YD91_9BACT</name>
<evidence type="ECO:0000313" key="2">
    <source>
        <dbReference type="EMBL" id="MBI2465793.1"/>
    </source>
</evidence>
<dbReference type="InterPro" id="IPR035451">
    <property type="entry name" value="Ada-like_dom_sf"/>
</dbReference>
<evidence type="ECO:0000256" key="1">
    <source>
        <dbReference type="SAM" id="Phobius"/>
    </source>
</evidence>
<sequence>MRDFLEKIKPYADNLFLVMVIMLVGLIGFGLGRLSSKYQTAELKIQSTLVNTADLSKIATTPASGSTASVEATTLLKSQNGAVAEEIINQKIVGNKNSKIYHYENCPGALKMSEGNKIFFASIIDAQNAGFKPAGNCPGLK</sequence>
<evidence type="ECO:0000313" key="3">
    <source>
        <dbReference type="Proteomes" id="UP000709672"/>
    </source>
</evidence>
<dbReference type="SUPFAM" id="SSF57884">
    <property type="entry name" value="Ada DNA repair protein, N-terminal domain (N-Ada 10)"/>
    <property type="match status" value="1"/>
</dbReference>
<dbReference type="AlphaFoldDB" id="A0A931YD91"/>
<dbReference type="EMBL" id="JACPHQ010000013">
    <property type="protein sequence ID" value="MBI2465793.1"/>
    <property type="molecule type" value="Genomic_DNA"/>
</dbReference>
<proteinExistence type="predicted"/>
<evidence type="ECO:0008006" key="4">
    <source>
        <dbReference type="Google" id="ProtNLM"/>
    </source>
</evidence>
<comment type="caution">
    <text evidence="2">The sequence shown here is derived from an EMBL/GenBank/DDBJ whole genome shotgun (WGS) entry which is preliminary data.</text>
</comment>
<organism evidence="2 3">
    <name type="scientific">Candidatus Sungiibacteriota bacterium</name>
    <dbReference type="NCBI Taxonomy" id="2750080"/>
    <lineage>
        <taxon>Bacteria</taxon>
        <taxon>Candidatus Sungiibacteriota</taxon>
    </lineage>
</organism>
<accession>A0A931YD91</accession>
<dbReference type="Gene3D" id="3.40.10.10">
    <property type="entry name" value="DNA Methylphosphotriester Repair Domain"/>
    <property type="match status" value="1"/>
</dbReference>
<gene>
    <name evidence="2" type="ORF">HYV66_01010</name>
</gene>
<reference evidence="2" key="1">
    <citation type="submission" date="2020-07" db="EMBL/GenBank/DDBJ databases">
        <title>Huge and variable diversity of episymbiotic CPR bacteria and DPANN archaea in groundwater ecosystems.</title>
        <authorList>
            <person name="He C.Y."/>
            <person name="Keren R."/>
            <person name="Whittaker M."/>
            <person name="Farag I.F."/>
            <person name="Doudna J."/>
            <person name="Cate J.H.D."/>
            <person name="Banfield J.F."/>
        </authorList>
    </citation>
    <scope>NUCLEOTIDE SEQUENCE</scope>
    <source>
        <strain evidence="2">NC_groundwater_418_Ag_B-0.1um_45_10</strain>
    </source>
</reference>
<keyword evidence="1" id="KW-0812">Transmembrane</keyword>
<keyword evidence="1" id="KW-1133">Transmembrane helix</keyword>
<protein>
    <recommendedName>
        <fullName evidence="4">Ada DNA repair metal-binding domain-containing protein</fullName>
    </recommendedName>
</protein>